<dbReference type="GO" id="GO:0008270">
    <property type="term" value="F:zinc ion binding"/>
    <property type="evidence" value="ECO:0007669"/>
    <property type="project" value="UniProtKB-KW"/>
</dbReference>
<proteinExistence type="predicted"/>
<dbReference type="PROSITE" id="PS50158">
    <property type="entry name" value="ZF_CCHC"/>
    <property type="match status" value="1"/>
</dbReference>
<name>A0A2N0NGK2_9GLOM</name>
<reference evidence="3 4" key="2">
    <citation type="submission" date="2017-09" db="EMBL/GenBank/DDBJ databases">
        <title>Extensive intraspecific genome diversity in a model arbuscular mycorrhizal fungus.</title>
        <authorList>
            <person name="Chen E.C."/>
            <person name="Morin E."/>
            <person name="Beaudet D."/>
            <person name="Noel J."/>
            <person name="Ndikumana S."/>
            <person name="Charron P."/>
            <person name="St-Onge C."/>
            <person name="Giorgi J."/>
            <person name="Grigoriev I.V."/>
            <person name="Roux C."/>
            <person name="Martin F.M."/>
            <person name="Corradi N."/>
        </authorList>
    </citation>
    <scope>NUCLEOTIDE SEQUENCE [LARGE SCALE GENOMIC DNA]</scope>
    <source>
        <strain evidence="3 4">A5</strain>
    </source>
</reference>
<evidence type="ECO:0000313" key="3">
    <source>
        <dbReference type="EMBL" id="PKB93711.1"/>
    </source>
</evidence>
<protein>
    <recommendedName>
        <fullName evidence="2">CCHC-type domain-containing protein</fullName>
    </recommendedName>
</protein>
<feature type="domain" description="CCHC-type" evidence="2">
    <location>
        <begin position="161"/>
        <end position="176"/>
    </location>
</feature>
<dbReference type="InterPro" id="IPR001878">
    <property type="entry name" value="Znf_CCHC"/>
</dbReference>
<accession>A0A2N0NGK2</accession>
<dbReference type="GO" id="GO:0003676">
    <property type="term" value="F:nucleic acid binding"/>
    <property type="evidence" value="ECO:0007669"/>
    <property type="project" value="InterPro"/>
</dbReference>
<gene>
    <name evidence="3" type="ORF">RhiirA5_440528</name>
</gene>
<evidence type="ECO:0000313" key="4">
    <source>
        <dbReference type="Proteomes" id="UP000232722"/>
    </source>
</evidence>
<dbReference type="EMBL" id="LLXJ01007415">
    <property type="protein sequence ID" value="PKB93711.1"/>
    <property type="molecule type" value="Genomic_DNA"/>
</dbReference>
<evidence type="ECO:0000259" key="2">
    <source>
        <dbReference type="PROSITE" id="PS50158"/>
    </source>
</evidence>
<comment type="caution">
    <text evidence="3">The sequence shown here is derived from an EMBL/GenBank/DDBJ whole genome shotgun (WGS) entry which is preliminary data.</text>
</comment>
<keyword evidence="1" id="KW-0862">Zinc</keyword>
<dbReference type="AlphaFoldDB" id="A0A2N0NGK2"/>
<evidence type="ECO:0000256" key="1">
    <source>
        <dbReference type="PROSITE-ProRule" id="PRU00047"/>
    </source>
</evidence>
<keyword evidence="1" id="KW-0479">Metal-binding</keyword>
<dbReference type="Proteomes" id="UP000232722">
    <property type="component" value="Unassembled WGS sequence"/>
</dbReference>
<sequence>MSSSLNSLTKHLAVASSQSVPIQPPPSSIPTNLIKSPWSLSIPLSSSVASPLSSLQPPPSSIPTNLIKSPWSLSIPPSSSVASPLSSLQLPPSIPTNSIESIQSIPIQPPLPIPTNSIEYTQSIPIPPSNPIQSPWRVTYVNILDMGNECPNLDSRFAGNCFNCWELGHSSSNCRRRAKEIPFNEGFINPTNLFEWMISKR</sequence>
<reference evidence="3 4" key="1">
    <citation type="submission" date="2016-04" db="EMBL/GenBank/DDBJ databases">
        <title>Genome analyses suggest a sexual origin of heterokaryosis in a supposedly ancient asexual fungus.</title>
        <authorList>
            <person name="Ropars J."/>
            <person name="Sedzielewska K."/>
            <person name="Noel J."/>
            <person name="Charron P."/>
            <person name="Farinelli L."/>
            <person name="Marton T."/>
            <person name="Kruger M."/>
            <person name="Pelin A."/>
            <person name="Brachmann A."/>
            <person name="Corradi N."/>
        </authorList>
    </citation>
    <scope>NUCLEOTIDE SEQUENCE [LARGE SCALE GENOMIC DNA]</scope>
    <source>
        <strain evidence="3 4">A5</strain>
    </source>
</reference>
<organism evidence="3 4">
    <name type="scientific">Rhizophagus irregularis</name>
    <dbReference type="NCBI Taxonomy" id="588596"/>
    <lineage>
        <taxon>Eukaryota</taxon>
        <taxon>Fungi</taxon>
        <taxon>Fungi incertae sedis</taxon>
        <taxon>Mucoromycota</taxon>
        <taxon>Glomeromycotina</taxon>
        <taxon>Glomeromycetes</taxon>
        <taxon>Glomerales</taxon>
        <taxon>Glomeraceae</taxon>
        <taxon>Rhizophagus</taxon>
    </lineage>
</organism>
<keyword evidence="1" id="KW-0863">Zinc-finger</keyword>